<evidence type="ECO:0000256" key="3">
    <source>
        <dbReference type="ARBA" id="ARBA00023163"/>
    </source>
</evidence>
<evidence type="ECO:0000313" key="6">
    <source>
        <dbReference type="Proteomes" id="UP000317763"/>
    </source>
</evidence>
<keyword evidence="2" id="KW-0238">DNA-binding</keyword>
<dbReference type="Proteomes" id="UP000317763">
    <property type="component" value="Unassembled WGS sequence"/>
</dbReference>
<dbReference type="STRING" id="307486.GCA_000807215_01464"/>
<dbReference type="InterPro" id="IPR036388">
    <property type="entry name" value="WH-like_DNA-bd_sf"/>
</dbReference>
<dbReference type="SMART" id="SM00347">
    <property type="entry name" value="HTH_MARR"/>
    <property type="match status" value="1"/>
</dbReference>
<dbReference type="EMBL" id="VJOM01000011">
    <property type="protein sequence ID" value="TSE32129.1"/>
    <property type="molecule type" value="Genomic_DNA"/>
</dbReference>
<dbReference type="Gene3D" id="1.10.10.10">
    <property type="entry name" value="Winged helix-like DNA-binding domain superfamily/Winged helix DNA-binding domain"/>
    <property type="match status" value="1"/>
</dbReference>
<gene>
    <name evidence="5" type="primary">marR</name>
    <name evidence="5" type="ORF">Ttaiw_01238</name>
</gene>
<comment type="caution">
    <text evidence="5">The sequence shown here is derived from an EMBL/GenBank/DDBJ whole genome shotgun (WGS) entry which is preliminary data.</text>
</comment>
<keyword evidence="6" id="KW-1185">Reference proteome</keyword>
<dbReference type="PROSITE" id="PS01117">
    <property type="entry name" value="HTH_MARR_1"/>
    <property type="match status" value="1"/>
</dbReference>
<evidence type="ECO:0000313" key="5">
    <source>
        <dbReference type="EMBL" id="TSE32129.1"/>
    </source>
</evidence>
<sequence>MNDAVRPALSAPSIDAAADLPPGRLDTRFLESLIGYNARRAALTMIGHALQRLAPYGLRVVDFSVLTVIAHNPGVTSRQVCAALDILPPNLVGLLRGLEQRGWVEKREHPTDRRAQGLYVTPAGAEVQARAQADIAAVEHGPLTHLDADERTTLIRLLRKVYQGPQA</sequence>
<reference evidence="5 6" key="1">
    <citation type="submission" date="2019-07" db="EMBL/GenBank/DDBJ databases">
        <title>Tepidimonas taiwanensis I1-1 draft genome.</title>
        <authorList>
            <person name="Da Costa M.S."/>
            <person name="Froufe H.J.C."/>
            <person name="Egas C."/>
            <person name="Albuquerque L."/>
        </authorList>
    </citation>
    <scope>NUCLEOTIDE SEQUENCE [LARGE SCALE GENOMIC DNA]</scope>
    <source>
        <strain evidence="5 6">I1-1</strain>
    </source>
</reference>
<dbReference type="InterPro" id="IPR036390">
    <property type="entry name" value="WH_DNA-bd_sf"/>
</dbReference>
<evidence type="ECO:0000256" key="2">
    <source>
        <dbReference type="ARBA" id="ARBA00023125"/>
    </source>
</evidence>
<dbReference type="GO" id="GO:0003700">
    <property type="term" value="F:DNA-binding transcription factor activity"/>
    <property type="evidence" value="ECO:0007669"/>
    <property type="project" value="InterPro"/>
</dbReference>
<dbReference type="GO" id="GO:0003677">
    <property type="term" value="F:DNA binding"/>
    <property type="evidence" value="ECO:0007669"/>
    <property type="project" value="UniProtKB-KW"/>
</dbReference>
<dbReference type="RefSeq" id="WP_043703074.1">
    <property type="nucleotide sequence ID" value="NZ_CP083911.1"/>
</dbReference>
<dbReference type="AlphaFoldDB" id="A0A554X8H3"/>
<name>A0A554X8H3_9BURK</name>
<dbReference type="PRINTS" id="PR00598">
    <property type="entry name" value="HTHMARR"/>
</dbReference>
<organism evidence="5 6">
    <name type="scientific">Tepidimonas taiwanensis</name>
    <dbReference type="NCBI Taxonomy" id="307486"/>
    <lineage>
        <taxon>Bacteria</taxon>
        <taxon>Pseudomonadati</taxon>
        <taxon>Pseudomonadota</taxon>
        <taxon>Betaproteobacteria</taxon>
        <taxon>Burkholderiales</taxon>
        <taxon>Tepidimonas</taxon>
    </lineage>
</organism>
<dbReference type="SUPFAM" id="SSF46785">
    <property type="entry name" value="Winged helix' DNA-binding domain"/>
    <property type="match status" value="1"/>
</dbReference>
<dbReference type="PROSITE" id="PS50995">
    <property type="entry name" value="HTH_MARR_2"/>
    <property type="match status" value="1"/>
</dbReference>
<protein>
    <submittedName>
        <fullName evidence="5">Multiple antibiotic resistance protein MarR</fullName>
    </submittedName>
</protein>
<accession>A0A554X8H3</accession>
<keyword evidence="1" id="KW-0805">Transcription regulation</keyword>
<dbReference type="InterPro" id="IPR000835">
    <property type="entry name" value="HTH_MarR-typ"/>
</dbReference>
<evidence type="ECO:0000259" key="4">
    <source>
        <dbReference type="PROSITE" id="PS50995"/>
    </source>
</evidence>
<dbReference type="PANTHER" id="PTHR33164:SF43">
    <property type="entry name" value="HTH-TYPE TRANSCRIPTIONAL REPRESSOR YETL"/>
    <property type="match status" value="1"/>
</dbReference>
<dbReference type="InterPro" id="IPR039422">
    <property type="entry name" value="MarR/SlyA-like"/>
</dbReference>
<dbReference type="Pfam" id="PF12802">
    <property type="entry name" value="MarR_2"/>
    <property type="match status" value="1"/>
</dbReference>
<dbReference type="PANTHER" id="PTHR33164">
    <property type="entry name" value="TRANSCRIPTIONAL REGULATOR, MARR FAMILY"/>
    <property type="match status" value="1"/>
</dbReference>
<proteinExistence type="predicted"/>
<dbReference type="InterPro" id="IPR023187">
    <property type="entry name" value="Tscrpt_reg_MarR-type_CS"/>
</dbReference>
<dbReference type="GO" id="GO:0006950">
    <property type="term" value="P:response to stress"/>
    <property type="evidence" value="ECO:0007669"/>
    <property type="project" value="TreeGrafter"/>
</dbReference>
<keyword evidence="3" id="KW-0804">Transcription</keyword>
<feature type="domain" description="HTH marR-type" evidence="4">
    <location>
        <begin position="26"/>
        <end position="163"/>
    </location>
</feature>
<dbReference type="OrthoDB" id="117723at2"/>
<evidence type="ECO:0000256" key="1">
    <source>
        <dbReference type="ARBA" id="ARBA00023015"/>
    </source>
</evidence>